<dbReference type="GO" id="GO:0004640">
    <property type="term" value="F:phosphoribosylanthranilate isomerase activity"/>
    <property type="evidence" value="ECO:0007669"/>
    <property type="project" value="TreeGrafter"/>
</dbReference>
<evidence type="ECO:0000313" key="10">
    <source>
        <dbReference type="EMBL" id="ADU66877.1"/>
    </source>
</evidence>
<dbReference type="NCBIfam" id="NF001377">
    <property type="entry name" value="PRK00278.2-4"/>
    <property type="match status" value="1"/>
</dbReference>
<dbReference type="InterPro" id="IPR013785">
    <property type="entry name" value="Aldolase_TIM"/>
</dbReference>
<dbReference type="Proteomes" id="UP000002572">
    <property type="component" value="Chromosome"/>
</dbReference>
<proteinExistence type="inferred from homology"/>
<evidence type="ECO:0000256" key="2">
    <source>
        <dbReference type="ARBA" id="ARBA00004696"/>
    </source>
</evidence>
<evidence type="ECO:0000256" key="6">
    <source>
        <dbReference type="ARBA" id="ARBA00023141"/>
    </source>
</evidence>
<dbReference type="eggNOG" id="COG0134">
    <property type="taxonomic scope" value="Bacteria"/>
</dbReference>
<dbReference type="FunFam" id="3.20.20.70:FF:000024">
    <property type="entry name" value="Indole-3-glycerol phosphate synthase"/>
    <property type="match status" value="1"/>
</dbReference>
<keyword evidence="6 8" id="KW-0057">Aromatic amino acid biosynthesis</keyword>
<dbReference type="EMBL" id="CP002432">
    <property type="protein sequence ID" value="ADU66877.1"/>
    <property type="molecule type" value="Genomic_DNA"/>
</dbReference>
<comment type="pathway">
    <text evidence="2 8">Amino-acid biosynthesis; L-tryptophan biosynthesis; L-tryptophan from chorismate: step 4/5.</text>
</comment>
<keyword evidence="7 8" id="KW-0456">Lyase</keyword>
<dbReference type="STRING" id="653733.Selin_2157"/>
<dbReference type="SUPFAM" id="SSF51366">
    <property type="entry name" value="Ribulose-phoshate binding barrel"/>
    <property type="match status" value="1"/>
</dbReference>
<reference evidence="10 11" key="1">
    <citation type="submission" date="2010-12" db="EMBL/GenBank/DDBJ databases">
        <title>Complete sequence of Desulfurispirillum indicum S5.</title>
        <authorList>
            <consortium name="US DOE Joint Genome Institute"/>
            <person name="Lucas S."/>
            <person name="Copeland A."/>
            <person name="Lapidus A."/>
            <person name="Cheng J.-F."/>
            <person name="Goodwin L."/>
            <person name="Pitluck S."/>
            <person name="Chertkov O."/>
            <person name="Held B."/>
            <person name="Detter J.C."/>
            <person name="Han C."/>
            <person name="Tapia R."/>
            <person name="Land M."/>
            <person name="Hauser L."/>
            <person name="Kyrpides N."/>
            <person name="Ivanova N."/>
            <person name="Mikhailova N."/>
            <person name="Haggblom M."/>
            <person name="Rauschenbach I."/>
            <person name="Bini E."/>
            <person name="Woyke T."/>
        </authorList>
    </citation>
    <scope>NUCLEOTIDE SEQUENCE [LARGE SCALE GENOMIC DNA]</scope>
    <source>
        <strain evidence="11">ATCC BAA-1389 / DSM 22839 / S5</strain>
    </source>
</reference>
<dbReference type="AlphaFoldDB" id="E6W3C3"/>
<gene>
    <name evidence="8" type="primary">trpC</name>
    <name evidence="10" type="ordered locus">Selin_2157</name>
</gene>
<dbReference type="RefSeq" id="WP_013506755.1">
    <property type="nucleotide sequence ID" value="NC_014836.1"/>
</dbReference>
<keyword evidence="11" id="KW-1185">Reference proteome</keyword>
<protein>
    <recommendedName>
        <fullName evidence="8">Indole-3-glycerol phosphate synthase</fullName>
        <shortName evidence="8">IGPS</shortName>
        <ecNumber evidence="8">4.1.1.48</ecNumber>
    </recommendedName>
</protein>
<dbReference type="Gene3D" id="3.20.20.70">
    <property type="entry name" value="Aldolase class I"/>
    <property type="match status" value="1"/>
</dbReference>
<dbReference type="HAMAP" id="MF_00134_B">
    <property type="entry name" value="IGPS_B"/>
    <property type="match status" value="1"/>
</dbReference>
<evidence type="ECO:0000256" key="1">
    <source>
        <dbReference type="ARBA" id="ARBA00001633"/>
    </source>
</evidence>
<organism evidence="10 11">
    <name type="scientific">Desulfurispirillum indicum (strain ATCC BAA-1389 / DSM 22839 / S5)</name>
    <dbReference type="NCBI Taxonomy" id="653733"/>
    <lineage>
        <taxon>Bacteria</taxon>
        <taxon>Pseudomonadati</taxon>
        <taxon>Chrysiogenota</taxon>
        <taxon>Chrysiogenia</taxon>
        <taxon>Chrysiogenales</taxon>
        <taxon>Chrysiogenaceae</taxon>
        <taxon>Desulfurispirillum</taxon>
    </lineage>
</organism>
<evidence type="ECO:0000256" key="8">
    <source>
        <dbReference type="HAMAP-Rule" id="MF_00134"/>
    </source>
</evidence>
<comment type="catalytic activity">
    <reaction evidence="1 8">
        <text>1-(2-carboxyphenylamino)-1-deoxy-D-ribulose 5-phosphate + H(+) = (1S,2R)-1-C-(indol-3-yl)glycerol 3-phosphate + CO2 + H2O</text>
        <dbReference type="Rhea" id="RHEA:23476"/>
        <dbReference type="ChEBI" id="CHEBI:15377"/>
        <dbReference type="ChEBI" id="CHEBI:15378"/>
        <dbReference type="ChEBI" id="CHEBI:16526"/>
        <dbReference type="ChEBI" id="CHEBI:58613"/>
        <dbReference type="ChEBI" id="CHEBI:58866"/>
        <dbReference type="EC" id="4.1.1.48"/>
    </reaction>
</comment>
<dbReference type="InterPro" id="IPR011060">
    <property type="entry name" value="RibuloseP-bd_barrel"/>
</dbReference>
<dbReference type="UniPathway" id="UPA00035">
    <property type="reaction ID" value="UER00043"/>
</dbReference>
<dbReference type="PROSITE" id="PS00614">
    <property type="entry name" value="IGPS"/>
    <property type="match status" value="1"/>
</dbReference>
<dbReference type="EC" id="4.1.1.48" evidence="8"/>
<keyword evidence="4 8" id="KW-0210">Decarboxylase</keyword>
<dbReference type="CDD" id="cd00331">
    <property type="entry name" value="IGPS"/>
    <property type="match status" value="1"/>
</dbReference>
<dbReference type="Pfam" id="PF00218">
    <property type="entry name" value="IGPS"/>
    <property type="match status" value="1"/>
</dbReference>
<accession>E6W3C3</accession>
<dbReference type="InterPro" id="IPR001468">
    <property type="entry name" value="Indole-3-GlycerolPSynthase_CS"/>
</dbReference>
<evidence type="ECO:0000259" key="9">
    <source>
        <dbReference type="Pfam" id="PF00218"/>
    </source>
</evidence>
<evidence type="ECO:0000256" key="3">
    <source>
        <dbReference type="ARBA" id="ARBA00022605"/>
    </source>
</evidence>
<dbReference type="InterPro" id="IPR045186">
    <property type="entry name" value="Indole-3-glycerol_P_synth"/>
</dbReference>
<evidence type="ECO:0000256" key="7">
    <source>
        <dbReference type="ARBA" id="ARBA00023239"/>
    </source>
</evidence>
<dbReference type="GO" id="GO:0004425">
    <property type="term" value="F:indole-3-glycerol-phosphate synthase activity"/>
    <property type="evidence" value="ECO:0007669"/>
    <property type="project" value="UniProtKB-UniRule"/>
</dbReference>
<name>E6W3C3_DESIS</name>
<evidence type="ECO:0000256" key="5">
    <source>
        <dbReference type="ARBA" id="ARBA00022822"/>
    </source>
</evidence>
<feature type="domain" description="Indole-3-glycerol phosphate synthase" evidence="9">
    <location>
        <begin position="3"/>
        <end position="249"/>
    </location>
</feature>
<dbReference type="InterPro" id="IPR013798">
    <property type="entry name" value="Indole-3-glycerol_P_synth_dom"/>
</dbReference>
<dbReference type="PANTHER" id="PTHR22854:SF2">
    <property type="entry name" value="INDOLE-3-GLYCEROL-PHOSPHATE SYNTHASE"/>
    <property type="match status" value="1"/>
</dbReference>
<dbReference type="PANTHER" id="PTHR22854">
    <property type="entry name" value="TRYPTOPHAN BIOSYNTHESIS PROTEIN"/>
    <property type="match status" value="1"/>
</dbReference>
<dbReference type="KEGG" id="din:Selin_2157"/>
<comment type="similarity">
    <text evidence="8">Belongs to the TrpC family.</text>
</comment>
<evidence type="ECO:0000256" key="4">
    <source>
        <dbReference type="ARBA" id="ARBA00022793"/>
    </source>
</evidence>
<dbReference type="OrthoDB" id="9804217at2"/>
<sequence length="253" mass="27476">MLTTILQHKQQEIADRIHQLDTWKAQAADRSDFRSLVTAMHSGDIAILAEVKKASPSKGLICADFDPVAIARAYEQGGAAAISVLTDERFFQGSSPYLSAVRQAVSLPVLRKDFIIHPSQVYEAAAIGADAILLIGEALEAPQAQELYDLASEIGLDVLFEVHHQDQLVKLPTNFGGLLGVNNRDLSTFHVDLQTSVTIAHATGRAVVCESGIGGRDDIESMTRQGIRMFLIGEYLVKQPDRAAALRQLMGQS</sequence>
<dbReference type="GO" id="GO:0000162">
    <property type="term" value="P:L-tryptophan biosynthetic process"/>
    <property type="evidence" value="ECO:0007669"/>
    <property type="project" value="UniProtKB-UniRule"/>
</dbReference>
<evidence type="ECO:0000313" key="11">
    <source>
        <dbReference type="Proteomes" id="UP000002572"/>
    </source>
</evidence>
<keyword evidence="3 8" id="KW-0028">Amino-acid biosynthesis</keyword>
<dbReference type="HOGENOM" id="CLU_034247_2_0_0"/>
<keyword evidence="5 8" id="KW-0822">Tryptophan biosynthesis</keyword>
<dbReference type="InParanoid" id="E6W3C3"/>